<dbReference type="AlphaFoldDB" id="A0A7Y0SGA1"/>
<feature type="non-terminal residue" evidence="2">
    <location>
        <position position="1"/>
    </location>
</feature>
<protein>
    <submittedName>
        <fullName evidence="2">Mu transposase C-terminal domain-containing protein</fullName>
    </submittedName>
</protein>
<organism evidence="2 3">
    <name type="scientific">Vibrio parahaemolyticus</name>
    <dbReference type="NCBI Taxonomy" id="670"/>
    <lineage>
        <taxon>Bacteria</taxon>
        <taxon>Pseudomonadati</taxon>
        <taxon>Pseudomonadota</taxon>
        <taxon>Gammaproteobacteria</taxon>
        <taxon>Vibrionales</taxon>
        <taxon>Vibrionaceae</taxon>
        <taxon>Vibrio</taxon>
    </lineage>
</organism>
<proteinExistence type="predicted"/>
<name>A0A7Y0SGA1_VIBPH</name>
<dbReference type="Proteomes" id="UP000518904">
    <property type="component" value="Unassembled WGS sequence"/>
</dbReference>
<accession>A0A7Y0SGA1</accession>
<dbReference type="EMBL" id="JABCLB010001000">
    <property type="protein sequence ID" value="NMU82828.1"/>
    <property type="molecule type" value="Genomic_DNA"/>
</dbReference>
<reference evidence="2 3" key="1">
    <citation type="submission" date="2020-04" db="EMBL/GenBank/DDBJ databases">
        <title>Whole-genome sequencing of Vibrio spp. from China reveals different genetic environments of blaCTX-M-14 among diverse lineages.</title>
        <authorList>
            <person name="Zheng Z."/>
            <person name="Ye L."/>
            <person name="Chen S."/>
        </authorList>
    </citation>
    <scope>NUCLEOTIDE SEQUENCE [LARGE SCALE GENOMIC DNA]</scope>
    <source>
        <strain evidence="2 3">Vb0551</strain>
    </source>
</reference>
<evidence type="ECO:0000313" key="2">
    <source>
        <dbReference type="EMBL" id="NMU82828.1"/>
    </source>
</evidence>
<evidence type="ECO:0000259" key="1">
    <source>
        <dbReference type="Pfam" id="PF09299"/>
    </source>
</evidence>
<dbReference type="Gene3D" id="2.30.30.130">
    <property type="entry name" value="Transposase, Mu, C-terminal"/>
    <property type="match status" value="1"/>
</dbReference>
<feature type="non-terminal residue" evidence="2">
    <location>
        <position position="84"/>
    </location>
</feature>
<evidence type="ECO:0000313" key="3">
    <source>
        <dbReference type="Proteomes" id="UP000518904"/>
    </source>
</evidence>
<sequence length="84" mass="9649">QSEIPKPTQEQLALCLLRTRKAVKVHEGGLVDLNAGDYSNHETNRYRSPLLFEYVGSKVMLRFNPYDLTQYVLAYSENGRFIGK</sequence>
<dbReference type="InterPro" id="IPR009004">
    <property type="entry name" value="Transposase_Mu_C"/>
</dbReference>
<gene>
    <name evidence="2" type="ORF">HKB16_08025</name>
</gene>
<dbReference type="InterPro" id="IPR015378">
    <property type="entry name" value="Transposase-like_Mu_C"/>
</dbReference>
<dbReference type="SUPFAM" id="SSF50610">
    <property type="entry name" value="mu transposase, C-terminal domain"/>
    <property type="match status" value="1"/>
</dbReference>
<comment type="caution">
    <text evidence="2">The sequence shown here is derived from an EMBL/GenBank/DDBJ whole genome shotgun (WGS) entry which is preliminary data.</text>
</comment>
<feature type="domain" description="Transposase-like Mu C-terminal" evidence="1">
    <location>
        <begin position="16"/>
        <end position="83"/>
    </location>
</feature>
<dbReference type="Pfam" id="PF09299">
    <property type="entry name" value="Mu-transpos_C"/>
    <property type="match status" value="1"/>
</dbReference>